<evidence type="ECO:0000256" key="3">
    <source>
        <dbReference type="ARBA" id="ARBA00023242"/>
    </source>
</evidence>
<dbReference type="PANTHER" id="PTHR48112">
    <property type="entry name" value="HIGH MOBILITY GROUP PROTEIN DSP1"/>
    <property type="match status" value="1"/>
</dbReference>
<dbReference type="Proteomes" id="UP001374579">
    <property type="component" value="Unassembled WGS sequence"/>
</dbReference>
<feature type="region of interest" description="Disordered" evidence="6">
    <location>
        <begin position="250"/>
        <end position="273"/>
    </location>
</feature>
<keyword evidence="3 4" id="KW-0539">Nucleus</keyword>
<feature type="domain" description="HMG box" evidence="7">
    <location>
        <begin position="167"/>
        <end position="240"/>
    </location>
</feature>
<protein>
    <recommendedName>
        <fullName evidence="7">HMG box domain-containing protein</fullName>
    </recommendedName>
</protein>
<dbReference type="InterPro" id="IPR056513">
    <property type="entry name" value="INO80F"/>
</dbReference>
<evidence type="ECO:0000256" key="2">
    <source>
        <dbReference type="ARBA" id="ARBA00023125"/>
    </source>
</evidence>
<feature type="DNA-binding region" description="HMG box" evidence="4">
    <location>
        <begin position="167"/>
        <end position="240"/>
    </location>
</feature>
<dbReference type="SMART" id="SM00398">
    <property type="entry name" value="HMG"/>
    <property type="match status" value="1"/>
</dbReference>
<gene>
    <name evidence="8" type="ORF">V1264_014456</name>
</gene>
<dbReference type="AlphaFoldDB" id="A0AAN9GL14"/>
<evidence type="ECO:0000313" key="9">
    <source>
        <dbReference type="Proteomes" id="UP001374579"/>
    </source>
</evidence>
<dbReference type="GO" id="GO:0006357">
    <property type="term" value="P:regulation of transcription by RNA polymerase II"/>
    <property type="evidence" value="ECO:0007669"/>
    <property type="project" value="TreeGrafter"/>
</dbReference>
<sequence length="273" mass="31420">MSETAELEAQLSCLTQANAFLNKYFSLRKRCEQLQQSNEKLVNRVQHVKKLMKRYKRERRYLISRLDEHGDGFREAQVPVMWEEDELFNCLRPPPPYPGGSDGETSPGRRRIGSDGRSALSAIQPLLAAHGLGESTLAAVAATVGGTPGGSKSKKIKLEKEKDPNAPKKPANAFLLFSGQRRTVIQEEYFKEHKEEITHHEMTRRLAQQWNNLSQDDKKLYYELYEQEKERYEQEMREYTARDTVVYTEDSVPMPAREGAIPSLSLQMKKERD</sequence>
<feature type="compositionally biased region" description="Basic and acidic residues" evidence="6">
    <location>
        <begin position="156"/>
        <end position="166"/>
    </location>
</feature>
<dbReference type="PROSITE" id="PS50118">
    <property type="entry name" value="HMG_BOX_2"/>
    <property type="match status" value="1"/>
</dbReference>
<accession>A0AAN9GL14</accession>
<dbReference type="GO" id="GO:0005634">
    <property type="term" value="C:nucleus"/>
    <property type="evidence" value="ECO:0007669"/>
    <property type="project" value="UniProtKB-SubCell"/>
</dbReference>
<comment type="caution">
    <text evidence="8">The sequence shown here is derived from an EMBL/GenBank/DDBJ whole genome shotgun (WGS) entry which is preliminary data.</text>
</comment>
<keyword evidence="5" id="KW-0175">Coiled coil</keyword>
<evidence type="ECO:0000256" key="6">
    <source>
        <dbReference type="SAM" id="MobiDB-lite"/>
    </source>
</evidence>
<comment type="subcellular location">
    <subcellularLocation>
        <location evidence="1">Nucleus</location>
    </subcellularLocation>
</comment>
<dbReference type="InterPro" id="IPR050342">
    <property type="entry name" value="HMGB"/>
</dbReference>
<dbReference type="InterPro" id="IPR009071">
    <property type="entry name" value="HMG_box_dom"/>
</dbReference>
<evidence type="ECO:0000256" key="1">
    <source>
        <dbReference type="ARBA" id="ARBA00004123"/>
    </source>
</evidence>
<feature type="region of interest" description="Disordered" evidence="6">
    <location>
        <begin position="91"/>
        <end position="116"/>
    </location>
</feature>
<organism evidence="8 9">
    <name type="scientific">Littorina saxatilis</name>
    <dbReference type="NCBI Taxonomy" id="31220"/>
    <lineage>
        <taxon>Eukaryota</taxon>
        <taxon>Metazoa</taxon>
        <taxon>Spiralia</taxon>
        <taxon>Lophotrochozoa</taxon>
        <taxon>Mollusca</taxon>
        <taxon>Gastropoda</taxon>
        <taxon>Caenogastropoda</taxon>
        <taxon>Littorinimorpha</taxon>
        <taxon>Littorinoidea</taxon>
        <taxon>Littorinidae</taxon>
        <taxon>Littorina</taxon>
    </lineage>
</organism>
<dbReference type="Pfam" id="PF24245">
    <property type="entry name" value="INO80F"/>
    <property type="match status" value="1"/>
</dbReference>
<keyword evidence="2 4" id="KW-0238">DNA-binding</keyword>
<dbReference type="SUPFAM" id="SSF47095">
    <property type="entry name" value="HMG-box"/>
    <property type="match status" value="1"/>
</dbReference>
<dbReference type="EMBL" id="JBAMIC010000003">
    <property type="protein sequence ID" value="KAK7110615.1"/>
    <property type="molecule type" value="Genomic_DNA"/>
</dbReference>
<dbReference type="Pfam" id="PF00505">
    <property type="entry name" value="HMG_box"/>
    <property type="match status" value="1"/>
</dbReference>
<dbReference type="PANTHER" id="PTHR48112:SF22">
    <property type="entry name" value="MITOCHONDRIAL TRANSCRIPTION FACTOR A, ISOFORM B"/>
    <property type="match status" value="1"/>
</dbReference>
<evidence type="ECO:0000256" key="4">
    <source>
        <dbReference type="PROSITE-ProRule" id="PRU00267"/>
    </source>
</evidence>
<proteinExistence type="predicted"/>
<evidence type="ECO:0000259" key="7">
    <source>
        <dbReference type="PROSITE" id="PS50118"/>
    </source>
</evidence>
<dbReference type="Gene3D" id="1.10.30.10">
    <property type="entry name" value="High mobility group box domain"/>
    <property type="match status" value="1"/>
</dbReference>
<dbReference type="InterPro" id="IPR036910">
    <property type="entry name" value="HMG_box_dom_sf"/>
</dbReference>
<keyword evidence="9" id="KW-1185">Reference proteome</keyword>
<evidence type="ECO:0000313" key="8">
    <source>
        <dbReference type="EMBL" id="KAK7110615.1"/>
    </source>
</evidence>
<feature type="region of interest" description="Disordered" evidence="6">
    <location>
        <begin position="145"/>
        <end position="169"/>
    </location>
</feature>
<dbReference type="CDD" id="cd22016">
    <property type="entry name" value="HMG-box_NHP10-like"/>
    <property type="match status" value="1"/>
</dbReference>
<feature type="coiled-coil region" evidence="5">
    <location>
        <begin position="24"/>
        <end position="58"/>
    </location>
</feature>
<name>A0AAN9GL14_9CAEN</name>
<reference evidence="8 9" key="1">
    <citation type="submission" date="2024-02" db="EMBL/GenBank/DDBJ databases">
        <title>Chromosome-scale genome assembly of the rough periwinkle Littorina saxatilis.</title>
        <authorList>
            <person name="De Jode A."/>
            <person name="Faria R."/>
            <person name="Formenti G."/>
            <person name="Sims Y."/>
            <person name="Smith T.P."/>
            <person name="Tracey A."/>
            <person name="Wood J.M.D."/>
            <person name="Zagrodzka Z.B."/>
            <person name="Johannesson K."/>
            <person name="Butlin R.K."/>
            <person name="Leder E.H."/>
        </authorList>
    </citation>
    <scope>NUCLEOTIDE SEQUENCE [LARGE SCALE GENOMIC DNA]</scope>
    <source>
        <strain evidence="8">Snail1</strain>
        <tissue evidence="8">Muscle</tissue>
    </source>
</reference>
<dbReference type="GO" id="GO:0003677">
    <property type="term" value="F:DNA binding"/>
    <property type="evidence" value="ECO:0007669"/>
    <property type="project" value="UniProtKB-UniRule"/>
</dbReference>
<feature type="coiled-coil region" evidence="5">
    <location>
        <begin position="215"/>
        <end position="242"/>
    </location>
</feature>
<evidence type="ECO:0000256" key="5">
    <source>
        <dbReference type="SAM" id="Coils"/>
    </source>
</evidence>